<feature type="region of interest" description="Disordered" evidence="1">
    <location>
        <begin position="18"/>
        <end position="39"/>
    </location>
</feature>
<evidence type="ECO:0000313" key="2">
    <source>
        <dbReference type="EMBL" id="KAG8053614.1"/>
    </source>
</evidence>
<proteinExistence type="predicted"/>
<sequence>MPHPILLPQVLHDIPFGGSAHSSLNAAGDAPPPPSQRGPLRALAWSVQGESRKLWAAYSDGDVGDIERAALAKPSEP</sequence>
<organism evidence="2 3">
    <name type="scientific">Zizania palustris</name>
    <name type="common">Northern wild rice</name>
    <dbReference type="NCBI Taxonomy" id="103762"/>
    <lineage>
        <taxon>Eukaryota</taxon>
        <taxon>Viridiplantae</taxon>
        <taxon>Streptophyta</taxon>
        <taxon>Embryophyta</taxon>
        <taxon>Tracheophyta</taxon>
        <taxon>Spermatophyta</taxon>
        <taxon>Magnoliopsida</taxon>
        <taxon>Liliopsida</taxon>
        <taxon>Poales</taxon>
        <taxon>Poaceae</taxon>
        <taxon>BOP clade</taxon>
        <taxon>Oryzoideae</taxon>
        <taxon>Oryzeae</taxon>
        <taxon>Zizaniinae</taxon>
        <taxon>Zizania</taxon>
    </lineage>
</organism>
<gene>
    <name evidence="2" type="ORF">GUJ93_ZPchr0001g31839</name>
</gene>
<reference evidence="2" key="2">
    <citation type="submission" date="2021-02" db="EMBL/GenBank/DDBJ databases">
        <authorList>
            <person name="Kimball J.A."/>
            <person name="Haas M.W."/>
            <person name="Macchietto M."/>
            <person name="Kono T."/>
            <person name="Duquette J."/>
            <person name="Shao M."/>
        </authorList>
    </citation>
    <scope>NUCLEOTIDE SEQUENCE</scope>
    <source>
        <tissue evidence="2">Fresh leaf tissue</tissue>
    </source>
</reference>
<keyword evidence="3" id="KW-1185">Reference proteome</keyword>
<accession>A0A8J5VT65</accession>
<protein>
    <submittedName>
        <fullName evidence="2">Uncharacterized protein</fullName>
    </submittedName>
</protein>
<reference evidence="2" key="1">
    <citation type="journal article" date="2021" name="bioRxiv">
        <title>Whole Genome Assembly and Annotation of Northern Wild Rice, Zizania palustris L., Supports a Whole Genome Duplication in the Zizania Genus.</title>
        <authorList>
            <person name="Haas M."/>
            <person name="Kono T."/>
            <person name="Macchietto M."/>
            <person name="Millas R."/>
            <person name="McGilp L."/>
            <person name="Shao M."/>
            <person name="Duquette J."/>
            <person name="Hirsch C.N."/>
            <person name="Kimball J."/>
        </authorList>
    </citation>
    <scope>NUCLEOTIDE SEQUENCE</scope>
    <source>
        <tissue evidence="2">Fresh leaf tissue</tissue>
    </source>
</reference>
<evidence type="ECO:0000313" key="3">
    <source>
        <dbReference type="Proteomes" id="UP000729402"/>
    </source>
</evidence>
<name>A0A8J5VT65_ZIZPA</name>
<comment type="caution">
    <text evidence="2">The sequence shown here is derived from an EMBL/GenBank/DDBJ whole genome shotgun (WGS) entry which is preliminary data.</text>
</comment>
<dbReference type="EMBL" id="JAAALK010000288">
    <property type="protein sequence ID" value="KAG8053614.1"/>
    <property type="molecule type" value="Genomic_DNA"/>
</dbReference>
<dbReference type="AlphaFoldDB" id="A0A8J5VT65"/>
<evidence type="ECO:0000256" key="1">
    <source>
        <dbReference type="SAM" id="MobiDB-lite"/>
    </source>
</evidence>
<dbReference type="Proteomes" id="UP000729402">
    <property type="component" value="Unassembled WGS sequence"/>
</dbReference>